<evidence type="ECO:0000313" key="1">
    <source>
        <dbReference type="EMBL" id="MQL75123.1"/>
    </source>
</evidence>
<protein>
    <submittedName>
        <fullName evidence="1">Uncharacterized protein</fullName>
    </submittedName>
</protein>
<name>A0A843U0H5_COLES</name>
<comment type="caution">
    <text evidence="1">The sequence shown here is derived from an EMBL/GenBank/DDBJ whole genome shotgun (WGS) entry which is preliminary data.</text>
</comment>
<dbReference type="Proteomes" id="UP000652761">
    <property type="component" value="Unassembled WGS sequence"/>
</dbReference>
<organism evidence="1 2">
    <name type="scientific">Colocasia esculenta</name>
    <name type="common">Wild taro</name>
    <name type="synonym">Arum esculentum</name>
    <dbReference type="NCBI Taxonomy" id="4460"/>
    <lineage>
        <taxon>Eukaryota</taxon>
        <taxon>Viridiplantae</taxon>
        <taxon>Streptophyta</taxon>
        <taxon>Embryophyta</taxon>
        <taxon>Tracheophyta</taxon>
        <taxon>Spermatophyta</taxon>
        <taxon>Magnoliopsida</taxon>
        <taxon>Liliopsida</taxon>
        <taxon>Araceae</taxon>
        <taxon>Aroideae</taxon>
        <taxon>Colocasieae</taxon>
        <taxon>Colocasia</taxon>
    </lineage>
</organism>
<keyword evidence="2" id="KW-1185">Reference proteome</keyword>
<reference evidence="1" key="1">
    <citation type="submission" date="2017-07" db="EMBL/GenBank/DDBJ databases">
        <title>Taro Niue Genome Assembly and Annotation.</title>
        <authorList>
            <person name="Atibalentja N."/>
            <person name="Keating K."/>
            <person name="Fields C.J."/>
        </authorList>
    </citation>
    <scope>NUCLEOTIDE SEQUENCE</scope>
    <source>
        <strain evidence="1">Niue_2</strain>
        <tissue evidence="1">Leaf</tissue>
    </source>
</reference>
<dbReference type="EMBL" id="NMUH01000236">
    <property type="protein sequence ID" value="MQL75123.1"/>
    <property type="molecule type" value="Genomic_DNA"/>
</dbReference>
<sequence length="60" mass="6953">MEDFMFHVVQLRKFFHLWITLSSHLLRSSSLGISMTLNGNLGIFFMCSLLEGKNFSLEEV</sequence>
<gene>
    <name evidence="1" type="ORF">Taro_007487</name>
</gene>
<accession>A0A843U0H5</accession>
<evidence type="ECO:0000313" key="2">
    <source>
        <dbReference type="Proteomes" id="UP000652761"/>
    </source>
</evidence>
<dbReference type="AlphaFoldDB" id="A0A843U0H5"/>
<proteinExistence type="predicted"/>